<reference evidence="2" key="2">
    <citation type="journal article" date="2015" name="Fish Shellfish Immunol.">
        <title>Early steps in the European eel (Anguilla anguilla)-Vibrio vulnificus interaction in the gills: Role of the RtxA13 toxin.</title>
        <authorList>
            <person name="Callol A."/>
            <person name="Pajuelo D."/>
            <person name="Ebbesson L."/>
            <person name="Teles M."/>
            <person name="MacKenzie S."/>
            <person name="Amaro C."/>
        </authorList>
    </citation>
    <scope>NUCLEOTIDE SEQUENCE</scope>
</reference>
<protein>
    <submittedName>
        <fullName evidence="2">Uncharacterized protein</fullName>
    </submittedName>
</protein>
<dbReference type="EMBL" id="GBXM01071347">
    <property type="protein sequence ID" value="JAH37230.1"/>
    <property type="molecule type" value="Transcribed_RNA"/>
</dbReference>
<evidence type="ECO:0000313" key="2">
    <source>
        <dbReference type="EMBL" id="JAH37230.1"/>
    </source>
</evidence>
<accession>A0A0E9S988</accession>
<organism evidence="2">
    <name type="scientific">Anguilla anguilla</name>
    <name type="common">European freshwater eel</name>
    <name type="synonym">Muraena anguilla</name>
    <dbReference type="NCBI Taxonomy" id="7936"/>
    <lineage>
        <taxon>Eukaryota</taxon>
        <taxon>Metazoa</taxon>
        <taxon>Chordata</taxon>
        <taxon>Craniata</taxon>
        <taxon>Vertebrata</taxon>
        <taxon>Euteleostomi</taxon>
        <taxon>Actinopterygii</taxon>
        <taxon>Neopterygii</taxon>
        <taxon>Teleostei</taxon>
        <taxon>Anguilliformes</taxon>
        <taxon>Anguillidae</taxon>
        <taxon>Anguilla</taxon>
    </lineage>
</organism>
<reference evidence="2" key="1">
    <citation type="submission" date="2014-11" db="EMBL/GenBank/DDBJ databases">
        <authorList>
            <person name="Amaro Gonzalez C."/>
        </authorList>
    </citation>
    <scope>NUCLEOTIDE SEQUENCE</scope>
</reference>
<name>A0A0E9S988_ANGAN</name>
<evidence type="ECO:0000256" key="1">
    <source>
        <dbReference type="SAM" id="MobiDB-lite"/>
    </source>
</evidence>
<feature type="region of interest" description="Disordered" evidence="1">
    <location>
        <begin position="1"/>
        <end position="25"/>
    </location>
</feature>
<dbReference type="AlphaFoldDB" id="A0A0E9S988"/>
<proteinExistence type="predicted"/>
<sequence length="25" mass="3069">MFSADISSSEKKKKRKKFWRMSQPH</sequence>